<dbReference type="AlphaFoldDB" id="A0A3A9B0Y3"/>
<accession>A0A3A9B0Y3</accession>
<organism evidence="2 3">
    <name type="scientific">Parablautia intestinalis</name>
    <dbReference type="NCBI Taxonomy" id="2320100"/>
    <lineage>
        <taxon>Bacteria</taxon>
        <taxon>Bacillati</taxon>
        <taxon>Bacillota</taxon>
        <taxon>Clostridia</taxon>
        <taxon>Lachnospirales</taxon>
        <taxon>Lachnospiraceae</taxon>
        <taxon>Parablautia</taxon>
    </lineage>
</organism>
<dbReference type="EMBL" id="RAYQ01000005">
    <property type="protein sequence ID" value="RKI92345.1"/>
    <property type="molecule type" value="Genomic_DNA"/>
</dbReference>
<sequence length="384" mass="44868">MKLLIYEWKAYLEEDVLAICREKKISYDTFSWFFKDKNRDEEFVRWLDKSIDIRAYDAVLSINYFPLLSQVCQKKGVKYIAWCYDNPLNVVQIEKTLANPANYVFLFDKVQYGKYKNAGFDTVYHLPLGVNRTRMMKLSVSDAEYKRYGAQVSFVGQLYESRLMEIMAPVNDYTKGYLNALLNVQADLYGAYLLEECITENLIQDINTQYVQRAPGTKVRLSREALNYAMACEVTRRNRIILLSLCGARYDTRFYSYQNSEVIKNVKKCGEVDYLREMPQIFACSKINLNPSLRIIQTGIPLRAFDIMGAGGFLLSNYQEELLEHFVNEEEMVVYESMEDAVAKIDFYLRHEELRVKIAENGKRKTLKEHSLQDRLDQILSVLL</sequence>
<name>A0A3A9B0Y3_9FIRM</name>
<keyword evidence="3" id="KW-1185">Reference proteome</keyword>
<evidence type="ECO:0000259" key="1">
    <source>
        <dbReference type="Pfam" id="PF13524"/>
    </source>
</evidence>
<dbReference type="Pfam" id="PF13524">
    <property type="entry name" value="Glyco_trans_1_2"/>
    <property type="match status" value="1"/>
</dbReference>
<reference evidence="2 3" key="1">
    <citation type="submission" date="2018-09" db="EMBL/GenBank/DDBJ databases">
        <title>Murine metabolic-syndrome-specific gut microbial biobank.</title>
        <authorList>
            <person name="Liu C."/>
        </authorList>
    </citation>
    <scope>NUCLEOTIDE SEQUENCE [LARGE SCALE GENOMIC DNA]</scope>
    <source>
        <strain evidence="2 3">0.1xD8-82</strain>
    </source>
</reference>
<dbReference type="RefSeq" id="WP_120468033.1">
    <property type="nucleotide sequence ID" value="NZ_RAYQ01000005.1"/>
</dbReference>
<gene>
    <name evidence="2" type="ORF">D7V94_06600</name>
</gene>
<dbReference type="Proteomes" id="UP000280696">
    <property type="component" value="Unassembled WGS sequence"/>
</dbReference>
<feature type="domain" description="Spore protein YkvP/CgeB glycosyl transferase-like" evidence="1">
    <location>
        <begin position="242"/>
        <end position="380"/>
    </location>
</feature>
<evidence type="ECO:0000313" key="3">
    <source>
        <dbReference type="Proteomes" id="UP000280696"/>
    </source>
</evidence>
<evidence type="ECO:0000313" key="2">
    <source>
        <dbReference type="EMBL" id="RKI92345.1"/>
    </source>
</evidence>
<protein>
    <recommendedName>
        <fullName evidence="1">Spore protein YkvP/CgeB glycosyl transferase-like domain-containing protein</fullName>
    </recommendedName>
</protein>
<comment type="caution">
    <text evidence="2">The sequence shown here is derived from an EMBL/GenBank/DDBJ whole genome shotgun (WGS) entry which is preliminary data.</text>
</comment>
<proteinExistence type="predicted"/>
<dbReference type="Gene3D" id="3.40.50.2000">
    <property type="entry name" value="Glycogen Phosphorylase B"/>
    <property type="match status" value="1"/>
</dbReference>
<dbReference type="InterPro" id="IPR055259">
    <property type="entry name" value="YkvP/CgeB_Glyco_trans-like"/>
</dbReference>
<dbReference type="OrthoDB" id="1994110at2"/>